<dbReference type="Bgee" id="ENSCATG00000031547">
    <property type="expression patterns" value="Expressed in liver"/>
</dbReference>
<feature type="region of interest" description="Disordered" evidence="1">
    <location>
        <begin position="111"/>
        <end position="134"/>
    </location>
</feature>
<protein>
    <recommendedName>
        <fullName evidence="2">Fumarate lyase N-terminal domain-containing protein</fullName>
    </recommendedName>
</protein>
<dbReference type="InterPro" id="IPR022761">
    <property type="entry name" value="Fumarate_lyase_N"/>
</dbReference>
<dbReference type="Proteomes" id="UP000233060">
    <property type="component" value="Unassembled WGS sequence"/>
</dbReference>
<dbReference type="Gene3D" id="1.10.275.10">
    <property type="entry name" value="Fumarase/aspartase (N-terminal domain)"/>
    <property type="match status" value="1"/>
</dbReference>
<evidence type="ECO:0000259" key="2">
    <source>
        <dbReference type="Pfam" id="PF00206"/>
    </source>
</evidence>
<dbReference type="AlphaFoldDB" id="A0A2K5LQA6"/>
<dbReference type="Ensembl" id="ENSCATT00000039279.1">
    <property type="protein sequence ID" value="ENSCATP00000015130.1"/>
    <property type="gene ID" value="ENSCATG00000031547.1"/>
</dbReference>
<name>A0A2K5LQA6_CERAT</name>
<reference evidence="3" key="1">
    <citation type="submission" date="2025-08" db="UniProtKB">
        <authorList>
            <consortium name="Ensembl"/>
        </authorList>
    </citation>
    <scope>IDENTIFICATION</scope>
</reference>
<dbReference type="GO" id="GO:0042450">
    <property type="term" value="P:L-arginine biosynthetic process via ornithine"/>
    <property type="evidence" value="ECO:0007669"/>
    <property type="project" value="InterPro"/>
</dbReference>
<evidence type="ECO:0000313" key="3">
    <source>
        <dbReference type="Ensembl" id="ENSCATP00000015130.1"/>
    </source>
</evidence>
<dbReference type="FunFam" id="1.10.275.10:FF:000002">
    <property type="entry name" value="Argininosuccinate lyase"/>
    <property type="match status" value="1"/>
</dbReference>
<dbReference type="InterPro" id="IPR024083">
    <property type="entry name" value="Fumarase/histidase_N"/>
</dbReference>
<dbReference type="InterPro" id="IPR008948">
    <property type="entry name" value="L-Aspartase-like"/>
</dbReference>
<dbReference type="GO" id="GO:0005829">
    <property type="term" value="C:cytosol"/>
    <property type="evidence" value="ECO:0007669"/>
    <property type="project" value="TreeGrafter"/>
</dbReference>
<organism evidence="3 4">
    <name type="scientific">Cercocebus atys</name>
    <name type="common">Sooty mangabey</name>
    <name type="synonym">Cercocebus torquatus atys</name>
    <dbReference type="NCBI Taxonomy" id="9531"/>
    <lineage>
        <taxon>Eukaryota</taxon>
        <taxon>Metazoa</taxon>
        <taxon>Chordata</taxon>
        <taxon>Craniata</taxon>
        <taxon>Vertebrata</taxon>
        <taxon>Euteleostomi</taxon>
        <taxon>Mammalia</taxon>
        <taxon>Eutheria</taxon>
        <taxon>Euarchontoglires</taxon>
        <taxon>Primates</taxon>
        <taxon>Haplorrhini</taxon>
        <taxon>Catarrhini</taxon>
        <taxon>Cercopithecidae</taxon>
        <taxon>Cercopithecinae</taxon>
        <taxon>Cercocebus</taxon>
    </lineage>
</organism>
<keyword evidence="4" id="KW-1185">Reference proteome</keyword>
<evidence type="ECO:0000313" key="4">
    <source>
        <dbReference type="Proteomes" id="UP000233060"/>
    </source>
</evidence>
<dbReference type="STRING" id="9531.ENSCATP00000015130"/>
<proteinExistence type="predicted"/>
<dbReference type="SUPFAM" id="SSF48557">
    <property type="entry name" value="L-aspartase-like"/>
    <property type="match status" value="1"/>
</dbReference>
<accession>A0A2K5LQA6</accession>
<dbReference type="GeneTree" id="ENSGT01020000230584"/>
<evidence type="ECO:0000256" key="1">
    <source>
        <dbReference type="SAM" id="MobiDB-lite"/>
    </source>
</evidence>
<dbReference type="PANTHER" id="PTHR43814:SF1">
    <property type="entry name" value="ARGININOSUCCINATE LYASE"/>
    <property type="match status" value="1"/>
</dbReference>
<sequence length="134" mass="15100">MEKFHASITYDRHLWEVDVQGSRGYSRGLEKAGLLTKAEMDQILHGLDKVAEEWAQGTFKLSPNDADIHTANKHRLKELIGETAGKPHTGRSWNNQVPLALRPPALCCPNLGEPRGQSAQQWSWLPREATRRPP</sequence>
<dbReference type="InterPro" id="IPR009049">
    <property type="entry name" value="Argininosuccinate_lyase"/>
</dbReference>
<dbReference type="Pfam" id="PF00206">
    <property type="entry name" value="Lyase_1"/>
    <property type="match status" value="1"/>
</dbReference>
<dbReference type="OMA" id="HTANKHR"/>
<dbReference type="GO" id="GO:0004056">
    <property type="term" value="F:argininosuccinate lyase activity"/>
    <property type="evidence" value="ECO:0007669"/>
    <property type="project" value="InterPro"/>
</dbReference>
<reference evidence="3" key="2">
    <citation type="submission" date="2025-09" db="UniProtKB">
        <authorList>
            <consortium name="Ensembl"/>
        </authorList>
    </citation>
    <scope>IDENTIFICATION</scope>
</reference>
<feature type="domain" description="Fumarate lyase N-terminal" evidence="2">
    <location>
        <begin position="1"/>
        <end position="102"/>
    </location>
</feature>
<dbReference type="PANTHER" id="PTHR43814">
    <property type="entry name" value="ARGININOSUCCINATE LYASE"/>
    <property type="match status" value="1"/>
</dbReference>